<sequence>VIRDGSATESVNLKSNGRVSLDVPHFCTITMDAKHKQLLLHCSELLRTFNGERKSMEEHLDYYLQSNTILDGEDVIFV</sequence>
<organism evidence="1">
    <name type="scientific">Arion vulgaris</name>
    <dbReference type="NCBI Taxonomy" id="1028688"/>
    <lineage>
        <taxon>Eukaryota</taxon>
        <taxon>Metazoa</taxon>
        <taxon>Spiralia</taxon>
        <taxon>Lophotrochozoa</taxon>
        <taxon>Mollusca</taxon>
        <taxon>Gastropoda</taxon>
        <taxon>Heterobranchia</taxon>
        <taxon>Euthyneura</taxon>
        <taxon>Panpulmonata</taxon>
        <taxon>Eupulmonata</taxon>
        <taxon>Stylommatophora</taxon>
        <taxon>Helicina</taxon>
        <taxon>Arionoidea</taxon>
        <taxon>Arionidae</taxon>
        <taxon>Arion</taxon>
    </lineage>
</organism>
<feature type="non-terminal residue" evidence="1">
    <location>
        <position position="78"/>
    </location>
</feature>
<feature type="non-terminal residue" evidence="1">
    <location>
        <position position="1"/>
    </location>
</feature>
<evidence type="ECO:0000313" key="1">
    <source>
        <dbReference type="EMBL" id="CEK84748.1"/>
    </source>
</evidence>
<proteinExistence type="predicted"/>
<reference evidence="1" key="1">
    <citation type="submission" date="2014-12" db="EMBL/GenBank/DDBJ databases">
        <title>Insight into the proteome of Arion vulgaris.</title>
        <authorList>
            <person name="Aradska J."/>
            <person name="Bulat T."/>
            <person name="Smidak R."/>
            <person name="Sarate P."/>
            <person name="Gangsoo J."/>
            <person name="Sialana F."/>
            <person name="Bilban M."/>
            <person name="Lubec G."/>
        </authorList>
    </citation>
    <scope>NUCLEOTIDE SEQUENCE</scope>
    <source>
        <tissue evidence="1">Skin</tissue>
    </source>
</reference>
<dbReference type="AlphaFoldDB" id="A0A0B7AV45"/>
<gene>
    <name evidence="1" type="primary">ORF144282</name>
</gene>
<protein>
    <submittedName>
        <fullName evidence="1">Uncharacterized protein</fullName>
    </submittedName>
</protein>
<dbReference type="EMBL" id="HACG01037883">
    <property type="protein sequence ID" value="CEK84748.1"/>
    <property type="molecule type" value="Transcribed_RNA"/>
</dbReference>
<name>A0A0B7AV45_9EUPU</name>
<accession>A0A0B7AV45</accession>